<proteinExistence type="predicted"/>
<name>A0A7C8ZRA1_OPUST</name>
<accession>A0A7C8ZRA1</accession>
<dbReference type="EMBL" id="GISG01161881">
    <property type="protein sequence ID" value="MBA4649732.1"/>
    <property type="molecule type" value="Transcribed_RNA"/>
</dbReference>
<reference evidence="1" key="2">
    <citation type="submission" date="2020-07" db="EMBL/GenBank/DDBJ databases">
        <authorList>
            <person name="Vera ALvarez R."/>
            <person name="Arias-Moreno D.M."/>
            <person name="Jimenez-Jacinto V."/>
            <person name="Jimenez-Bremont J.F."/>
            <person name="Swaminathan K."/>
            <person name="Moose S.P."/>
            <person name="Guerrero-Gonzalez M.L."/>
            <person name="Marino-Ramirez L."/>
            <person name="Landsman D."/>
            <person name="Rodriguez-Kessler M."/>
            <person name="Delgado-Sanchez P."/>
        </authorList>
    </citation>
    <scope>NUCLEOTIDE SEQUENCE</scope>
    <source>
        <tissue evidence="1">Cladode</tissue>
    </source>
</reference>
<sequence>MLPGESLGFHRKEGSMDELKEERKLKEFMGSQGTRKRGLKVMYSLPCICAQPFKSTNDLKKSMLVMHIVHRINNRKFPIKMHGWPCTFARPCISTQHNMQGQLCICPDCAN</sequence>
<organism evidence="1">
    <name type="scientific">Opuntia streptacantha</name>
    <name type="common">Prickly pear cactus</name>
    <name type="synonym">Opuntia cardona</name>
    <dbReference type="NCBI Taxonomy" id="393608"/>
    <lineage>
        <taxon>Eukaryota</taxon>
        <taxon>Viridiplantae</taxon>
        <taxon>Streptophyta</taxon>
        <taxon>Embryophyta</taxon>
        <taxon>Tracheophyta</taxon>
        <taxon>Spermatophyta</taxon>
        <taxon>Magnoliopsida</taxon>
        <taxon>eudicotyledons</taxon>
        <taxon>Gunneridae</taxon>
        <taxon>Pentapetalae</taxon>
        <taxon>Caryophyllales</taxon>
        <taxon>Cactineae</taxon>
        <taxon>Cactaceae</taxon>
        <taxon>Opuntioideae</taxon>
        <taxon>Opuntia</taxon>
    </lineage>
</organism>
<protein>
    <submittedName>
        <fullName evidence="1">Uncharacterized protein</fullName>
    </submittedName>
</protein>
<reference evidence="1" key="1">
    <citation type="journal article" date="2013" name="J. Plant Res.">
        <title>Effect of fungi and light on seed germination of three Opuntia species from semiarid lands of central Mexico.</title>
        <authorList>
            <person name="Delgado-Sanchez P."/>
            <person name="Jimenez-Bremont J.F."/>
            <person name="Guerrero-Gonzalez Mde L."/>
            <person name="Flores J."/>
        </authorList>
    </citation>
    <scope>NUCLEOTIDE SEQUENCE</scope>
    <source>
        <tissue evidence="1">Cladode</tissue>
    </source>
</reference>
<dbReference type="EMBL" id="GISG01161888">
    <property type="protein sequence ID" value="MBA4649734.1"/>
    <property type="molecule type" value="Transcribed_RNA"/>
</dbReference>
<dbReference type="AlphaFoldDB" id="A0A7C8ZRA1"/>
<evidence type="ECO:0000313" key="1">
    <source>
        <dbReference type="EMBL" id="MBA4649732.1"/>
    </source>
</evidence>